<accession>A0A167X0M6</accession>
<protein>
    <submittedName>
        <fullName evidence="1">Uncharacterized protein</fullName>
    </submittedName>
</protein>
<proteinExistence type="predicted"/>
<organism evidence="1 2">
    <name type="scientific">Athelia psychrophila</name>
    <dbReference type="NCBI Taxonomy" id="1759441"/>
    <lineage>
        <taxon>Eukaryota</taxon>
        <taxon>Fungi</taxon>
        <taxon>Dikarya</taxon>
        <taxon>Basidiomycota</taxon>
        <taxon>Agaricomycotina</taxon>
        <taxon>Agaricomycetes</taxon>
        <taxon>Agaricomycetidae</taxon>
        <taxon>Atheliales</taxon>
        <taxon>Atheliaceae</taxon>
        <taxon>Athelia</taxon>
    </lineage>
</organism>
<dbReference type="AlphaFoldDB" id="A0A167X0M6"/>
<gene>
    <name evidence="1" type="ORF">FIBSPDRAFT_304798</name>
</gene>
<dbReference type="Proteomes" id="UP000076532">
    <property type="component" value="Unassembled WGS sequence"/>
</dbReference>
<reference evidence="1 2" key="1">
    <citation type="journal article" date="2016" name="Mol. Biol. Evol.">
        <title>Comparative Genomics of Early-Diverging Mushroom-Forming Fungi Provides Insights into the Origins of Lignocellulose Decay Capabilities.</title>
        <authorList>
            <person name="Nagy L.G."/>
            <person name="Riley R."/>
            <person name="Tritt A."/>
            <person name="Adam C."/>
            <person name="Daum C."/>
            <person name="Floudas D."/>
            <person name="Sun H."/>
            <person name="Yadav J.S."/>
            <person name="Pangilinan J."/>
            <person name="Larsson K.H."/>
            <person name="Matsuura K."/>
            <person name="Barry K."/>
            <person name="Labutti K."/>
            <person name="Kuo R."/>
            <person name="Ohm R.A."/>
            <person name="Bhattacharya S.S."/>
            <person name="Shirouzu T."/>
            <person name="Yoshinaga Y."/>
            <person name="Martin F.M."/>
            <person name="Grigoriev I.V."/>
            <person name="Hibbett D.S."/>
        </authorList>
    </citation>
    <scope>NUCLEOTIDE SEQUENCE [LARGE SCALE GENOMIC DNA]</scope>
    <source>
        <strain evidence="1 2">CBS 109695</strain>
    </source>
</reference>
<name>A0A167X0M6_9AGAM</name>
<evidence type="ECO:0000313" key="1">
    <source>
        <dbReference type="EMBL" id="KZP06695.1"/>
    </source>
</evidence>
<sequence>MRDARVSGRQGAVSRCLFPSSVPSSSCTSRHHTLLRIILLTHPPSRLNIRSSHLYIGIHVTFIPLSIPYAHLQFRGSPQLSH</sequence>
<evidence type="ECO:0000313" key="2">
    <source>
        <dbReference type="Proteomes" id="UP000076532"/>
    </source>
</evidence>
<dbReference type="EMBL" id="KV417777">
    <property type="protein sequence ID" value="KZP06695.1"/>
    <property type="molecule type" value="Genomic_DNA"/>
</dbReference>
<keyword evidence="2" id="KW-1185">Reference proteome</keyword>